<accession>A0ACA9QG49</accession>
<feature type="non-terminal residue" evidence="1">
    <location>
        <position position="47"/>
    </location>
</feature>
<organism evidence="1 2">
    <name type="scientific">Cetraspora pellucida</name>
    <dbReference type="NCBI Taxonomy" id="1433469"/>
    <lineage>
        <taxon>Eukaryota</taxon>
        <taxon>Fungi</taxon>
        <taxon>Fungi incertae sedis</taxon>
        <taxon>Mucoromycota</taxon>
        <taxon>Glomeromycotina</taxon>
        <taxon>Glomeromycetes</taxon>
        <taxon>Diversisporales</taxon>
        <taxon>Gigasporaceae</taxon>
        <taxon>Cetraspora</taxon>
    </lineage>
</organism>
<evidence type="ECO:0000313" key="2">
    <source>
        <dbReference type="Proteomes" id="UP000789366"/>
    </source>
</evidence>
<proteinExistence type="predicted"/>
<comment type="caution">
    <text evidence="1">The sequence shown here is derived from an EMBL/GenBank/DDBJ whole genome shotgun (WGS) entry which is preliminary data.</text>
</comment>
<dbReference type="EMBL" id="CAJVPW010039351">
    <property type="protein sequence ID" value="CAG8743937.1"/>
    <property type="molecule type" value="Genomic_DNA"/>
</dbReference>
<keyword evidence="2" id="KW-1185">Reference proteome</keyword>
<sequence>VQLNANQIPSKNDIIDIQDDGNKANDHDNNEIEVLSEDDINEDVRLF</sequence>
<feature type="non-terminal residue" evidence="1">
    <location>
        <position position="1"/>
    </location>
</feature>
<reference evidence="1" key="1">
    <citation type="submission" date="2021-06" db="EMBL/GenBank/DDBJ databases">
        <authorList>
            <person name="Kallberg Y."/>
            <person name="Tangrot J."/>
            <person name="Rosling A."/>
        </authorList>
    </citation>
    <scope>NUCLEOTIDE SEQUENCE</scope>
    <source>
        <strain evidence="1">28 12/20/2015</strain>
    </source>
</reference>
<protein>
    <submittedName>
        <fullName evidence="1">7451_t:CDS:1</fullName>
    </submittedName>
</protein>
<gene>
    <name evidence="1" type="ORF">SPELUC_LOCUS14002</name>
</gene>
<dbReference type="Proteomes" id="UP000789366">
    <property type="component" value="Unassembled WGS sequence"/>
</dbReference>
<name>A0ACA9QG49_9GLOM</name>
<evidence type="ECO:0000313" key="1">
    <source>
        <dbReference type="EMBL" id="CAG8743937.1"/>
    </source>
</evidence>